<reference evidence="3 4" key="1">
    <citation type="journal article" date="2019" name="Int. J. Syst. Evol. Microbiol.">
        <title>The Global Catalogue of Microorganisms (GCM) 10K type strain sequencing project: providing services to taxonomists for standard genome sequencing and annotation.</title>
        <authorList>
            <consortium name="The Broad Institute Genomics Platform"/>
            <consortium name="The Broad Institute Genome Sequencing Center for Infectious Disease"/>
            <person name="Wu L."/>
            <person name="Ma J."/>
        </authorList>
    </citation>
    <scope>NUCLEOTIDE SEQUENCE [LARGE SCALE GENOMIC DNA]</scope>
    <source>
        <strain evidence="3 4">JCM 4542</strain>
    </source>
</reference>
<dbReference type="Pfam" id="PF14200">
    <property type="entry name" value="RicinB_lectin_2"/>
    <property type="match status" value="2"/>
</dbReference>
<dbReference type="EMBL" id="BAAASL010000017">
    <property type="protein sequence ID" value="GAA2721271.1"/>
    <property type="molecule type" value="Genomic_DNA"/>
</dbReference>
<dbReference type="SUPFAM" id="SSF50370">
    <property type="entry name" value="Ricin B-like lectins"/>
    <property type="match status" value="1"/>
</dbReference>
<proteinExistence type="predicted"/>
<sequence>MARITRAALALGASIVVLSGGALTAHADTDDPSDAAKKAAEAAYNATQAAVAGAQEAKNRAAMPETLVRLQAAHSGKCLTIEDGKTADGVKATQAACTEGKPQEWRMVPTAGSSYQLRSAASGKCLEIEGSGTQLGADAQQWKCIDGAKQMRWQVVLVDPVKKLFQLRPTHAEDRCLDIPEGSKADGAMAQSWSCNQTPAQLWKIAPANVRGPQ</sequence>
<accession>A0ABN3U0A5</accession>
<dbReference type="Gene3D" id="2.80.10.50">
    <property type="match status" value="2"/>
</dbReference>
<feature type="signal peptide" evidence="1">
    <location>
        <begin position="1"/>
        <end position="27"/>
    </location>
</feature>
<gene>
    <name evidence="3" type="ORF">GCM10010315_43630</name>
</gene>
<evidence type="ECO:0000256" key="1">
    <source>
        <dbReference type="SAM" id="SignalP"/>
    </source>
</evidence>
<dbReference type="InterPro" id="IPR035992">
    <property type="entry name" value="Ricin_B-like_lectins"/>
</dbReference>
<dbReference type="Proteomes" id="UP001500886">
    <property type="component" value="Unassembled WGS sequence"/>
</dbReference>
<dbReference type="RefSeq" id="WP_344437130.1">
    <property type="nucleotide sequence ID" value="NZ_BAAASL010000017.1"/>
</dbReference>
<dbReference type="SMART" id="SM00458">
    <property type="entry name" value="RICIN"/>
    <property type="match status" value="1"/>
</dbReference>
<evidence type="ECO:0000313" key="3">
    <source>
        <dbReference type="EMBL" id="GAA2721271.1"/>
    </source>
</evidence>
<dbReference type="InterPro" id="IPR000772">
    <property type="entry name" value="Ricin_B_lectin"/>
</dbReference>
<keyword evidence="1" id="KW-0732">Signal</keyword>
<feature type="chain" id="PRO_5046810197" description="Ricin B lectin domain-containing protein" evidence="1">
    <location>
        <begin position="28"/>
        <end position="214"/>
    </location>
</feature>
<dbReference type="PROSITE" id="PS50231">
    <property type="entry name" value="RICIN_B_LECTIN"/>
    <property type="match status" value="1"/>
</dbReference>
<name>A0ABN3U0A5_9ACTN</name>
<evidence type="ECO:0000313" key="4">
    <source>
        <dbReference type="Proteomes" id="UP001500886"/>
    </source>
</evidence>
<feature type="domain" description="Ricin B lectin" evidence="2">
    <location>
        <begin position="65"/>
        <end position="206"/>
    </location>
</feature>
<keyword evidence="4" id="KW-1185">Reference proteome</keyword>
<protein>
    <recommendedName>
        <fullName evidence="2">Ricin B lectin domain-containing protein</fullName>
    </recommendedName>
</protein>
<organism evidence="3 4">
    <name type="scientific">Streptomyces luteosporeus</name>
    <dbReference type="NCBI Taxonomy" id="173856"/>
    <lineage>
        <taxon>Bacteria</taxon>
        <taxon>Bacillati</taxon>
        <taxon>Actinomycetota</taxon>
        <taxon>Actinomycetes</taxon>
        <taxon>Kitasatosporales</taxon>
        <taxon>Streptomycetaceae</taxon>
        <taxon>Streptomyces</taxon>
    </lineage>
</organism>
<dbReference type="CDD" id="cd00161">
    <property type="entry name" value="beta-trefoil_Ricin-like"/>
    <property type="match status" value="1"/>
</dbReference>
<evidence type="ECO:0000259" key="2">
    <source>
        <dbReference type="SMART" id="SM00458"/>
    </source>
</evidence>
<comment type="caution">
    <text evidence="3">The sequence shown here is derived from an EMBL/GenBank/DDBJ whole genome shotgun (WGS) entry which is preliminary data.</text>
</comment>